<evidence type="ECO:0000313" key="3">
    <source>
        <dbReference type="Proteomes" id="UP001642483"/>
    </source>
</evidence>
<evidence type="ECO:0008006" key="4">
    <source>
        <dbReference type="Google" id="ProtNLM"/>
    </source>
</evidence>
<keyword evidence="1" id="KW-1133">Transmembrane helix</keyword>
<evidence type="ECO:0000313" key="2">
    <source>
        <dbReference type="EMBL" id="CAK8683678.1"/>
    </source>
</evidence>
<comment type="caution">
    <text evidence="2">The sequence shown here is derived from an EMBL/GenBank/DDBJ whole genome shotgun (WGS) entry which is preliminary data.</text>
</comment>
<feature type="transmembrane region" description="Helical" evidence="1">
    <location>
        <begin position="159"/>
        <end position="184"/>
    </location>
</feature>
<sequence>MKMGKDDSMTMRLVGEAEFEDANLSDASDDGERVELHKLKVTKGTFSTMSGFTQVVIFLMFWSVLIGVCMLSIHIVAREDPKRQKIILVALSGAWIILSNLIAFIVFIIDKFQAFNNQPRMSEALVQLLFFLGGVAGGWLALCLTCYKPPGFKTDKMSAFMCRAMIFSAIGLTIVIVFLLKILLPNLELLSV</sequence>
<keyword evidence="1" id="KW-0472">Membrane</keyword>
<gene>
    <name evidence="2" type="ORF">CVLEPA_LOCUS14723</name>
</gene>
<dbReference type="Pfam" id="PF06961">
    <property type="entry name" value="DUF1294"/>
    <property type="match status" value="1"/>
</dbReference>
<feature type="transmembrane region" description="Helical" evidence="1">
    <location>
        <begin position="124"/>
        <end position="147"/>
    </location>
</feature>
<organism evidence="2 3">
    <name type="scientific">Clavelina lepadiformis</name>
    <name type="common">Light-bulb sea squirt</name>
    <name type="synonym">Ascidia lepadiformis</name>
    <dbReference type="NCBI Taxonomy" id="159417"/>
    <lineage>
        <taxon>Eukaryota</taxon>
        <taxon>Metazoa</taxon>
        <taxon>Chordata</taxon>
        <taxon>Tunicata</taxon>
        <taxon>Ascidiacea</taxon>
        <taxon>Aplousobranchia</taxon>
        <taxon>Clavelinidae</taxon>
        <taxon>Clavelina</taxon>
    </lineage>
</organism>
<protein>
    <recommendedName>
        <fullName evidence="4">Transmembrane protein</fullName>
    </recommendedName>
</protein>
<name>A0ABP0FVP0_CLALP</name>
<proteinExistence type="predicted"/>
<reference evidence="2 3" key="1">
    <citation type="submission" date="2024-02" db="EMBL/GenBank/DDBJ databases">
        <authorList>
            <person name="Daric V."/>
            <person name="Darras S."/>
        </authorList>
    </citation>
    <scope>NUCLEOTIDE SEQUENCE [LARGE SCALE GENOMIC DNA]</scope>
</reference>
<feature type="transmembrane region" description="Helical" evidence="1">
    <location>
        <begin position="86"/>
        <end position="109"/>
    </location>
</feature>
<evidence type="ECO:0000256" key="1">
    <source>
        <dbReference type="SAM" id="Phobius"/>
    </source>
</evidence>
<feature type="transmembrane region" description="Helical" evidence="1">
    <location>
        <begin position="55"/>
        <end position="77"/>
    </location>
</feature>
<dbReference type="EMBL" id="CAWYQH010000097">
    <property type="protein sequence ID" value="CAK8683678.1"/>
    <property type="molecule type" value="Genomic_DNA"/>
</dbReference>
<keyword evidence="1" id="KW-0812">Transmembrane</keyword>
<dbReference type="InterPro" id="IPR010718">
    <property type="entry name" value="DUF1294"/>
</dbReference>
<keyword evidence="3" id="KW-1185">Reference proteome</keyword>
<dbReference type="Proteomes" id="UP001642483">
    <property type="component" value="Unassembled WGS sequence"/>
</dbReference>
<accession>A0ABP0FVP0</accession>